<sequence length="1291" mass="151110">MVFCNFVKRVKYSEKIQFFQSSYPYLKNQNALSQFHQFYNSKWFNEDPHPSATPRNFLGIDTGHYGLYFTIFNHDSDKNKRKQHRSSLKYDYDQLAEGNSQHRLFDNFTKFIISQANQDIYNNISYLKTVSRDFLSTLSIIRPKFSVNTTRRFSTVAIRNHQNNQHHQHQINETAYEELIEDKEEDFESNLLHTQISNIEAIYAKQGPTELNLIYPLYQTLKRNCLQLPSIHLYNIVLKSIVERKLDNDARTFENIESRLTNLLTVYQDILVGSSEQVKPNKETYEIVLNELLRGSLQTIELGNMSDCPQSVYNESFIKSQEFSQIGIELFMSINKIENLDLSMILPQLFSILNVHSNLITKDLFVKILNLNDNVNSESGIYYIGLIGLSRYFSKLQFFQSKEEFYNFIVSTYQSYKNNSQAFEKLTLYEYDVYSILVSSLVKSDNFPLATKFLDDILVDYKSSLHSFKSSSISKKQISNLLSAYLDSIMSNNYSRENLNKSYNLLMKFNELSYIPELSVTLYNNMINQFVNQYHILENEKYELAKTSPEKIEALSKLQASYYRIMWNLYSYLAIRKDYHHPSDMDSISLILNNKTFNCREYLLSLSIDLGDHEKVFQIIKEILLKNHLIQDTNVLKKLNNYLYSGSTNNGFNAYYFELMSNIIENQAVHYANNSKLLNNYVSETINYLLLQNNEYNVKLLLKSVMVNETFSDFDLQSDNIYGVSQISKFLIQYINSGIEKVDEPTIFKILHFQSLLINEFENTENHYIQLDSEMNEFKGLLKTHFISSMSYYMTIPGFRVTNDIIDACTCCDFEISSPYSEVAKNHEVDLDYDLNLAFLLNINYNTGIERFIDFFNKGYKFTYSTWKIIINQNFVLTTLEKNTRIGIDEFVNTILQSNFEMHEKNNLLDALIKIENEKVNIHLFKVLLKFPSIINNNLLKTFMQAIYASPNQYLATILNENFEYLIEHTDKREWINGYFKYLIKNKNYNQINKIVESGYPIHDLSLKSSIDIEILQSIFETFIASKKFNEFNTVFKNYFSTPESNRILMNNMNLINVLIKYYTLNGSFNLVLQKFKPIADQSKDTRNLIEFVEFMQTLSGESRPIEISSFNDSNELAINLMKAADLHSMNEMFQQNKKFNKNSLFGLMMNNYIKAATINDSLSTSQLSLVNNFQKSLKFMKLIRFTNISIDNLNLIIKFLAVTKSVDKLSILTNKIIGDNKIADLVNFYFLEFLFTNPTDKLIILQTLRDAFTYLRDPINTYIVNQFCQEQKIDLQDNDFRMVLNDSALC</sequence>
<evidence type="ECO:0000313" key="2">
    <source>
        <dbReference type="Proteomes" id="UP000000599"/>
    </source>
</evidence>
<dbReference type="InParanoid" id="Q6BZ89"/>
<dbReference type="STRING" id="284592.Q6BZ89"/>
<dbReference type="InterPro" id="IPR013888">
    <property type="entry name" value="RNase_P_Rpm2_mt"/>
</dbReference>
<reference evidence="1 2" key="1">
    <citation type="journal article" date="2004" name="Nature">
        <title>Genome evolution in yeasts.</title>
        <authorList>
            <consortium name="Genolevures"/>
            <person name="Dujon B."/>
            <person name="Sherman D."/>
            <person name="Fischer G."/>
            <person name="Durrens P."/>
            <person name="Casaregola S."/>
            <person name="Lafontaine I."/>
            <person name="de Montigny J."/>
            <person name="Marck C."/>
            <person name="Neuveglise C."/>
            <person name="Talla E."/>
            <person name="Goffard N."/>
            <person name="Frangeul L."/>
            <person name="Aigle M."/>
            <person name="Anthouard V."/>
            <person name="Babour A."/>
            <person name="Barbe V."/>
            <person name="Barnay S."/>
            <person name="Blanchin S."/>
            <person name="Beckerich J.M."/>
            <person name="Beyne E."/>
            <person name="Bleykasten C."/>
            <person name="Boisrame A."/>
            <person name="Boyer J."/>
            <person name="Cattolico L."/>
            <person name="Confanioleri F."/>
            <person name="de Daruvar A."/>
            <person name="Despons L."/>
            <person name="Fabre E."/>
            <person name="Fairhead C."/>
            <person name="Ferry-Dumazet H."/>
            <person name="Groppi A."/>
            <person name="Hantraye F."/>
            <person name="Hennequin C."/>
            <person name="Jauniaux N."/>
            <person name="Joyet P."/>
            <person name="Kachouri R."/>
            <person name="Kerrest A."/>
            <person name="Koszul R."/>
            <person name="Lemaire M."/>
            <person name="Lesur I."/>
            <person name="Ma L."/>
            <person name="Muller H."/>
            <person name="Nicaud J.M."/>
            <person name="Nikolski M."/>
            <person name="Oztas S."/>
            <person name="Ozier-Kalogeropoulos O."/>
            <person name="Pellenz S."/>
            <person name="Potier S."/>
            <person name="Richard G.F."/>
            <person name="Straub M.L."/>
            <person name="Suleau A."/>
            <person name="Swennene D."/>
            <person name="Tekaia F."/>
            <person name="Wesolowski-Louvel M."/>
            <person name="Westhof E."/>
            <person name="Wirth B."/>
            <person name="Zeniou-Meyer M."/>
            <person name="Zivanovic I."/>
            <person name="Bolotin-Fukuhara M."/>
            <person name="Thierry A."/>
            <person name="Bouchier C."/>
            <person name="Caudron B."/>
            <person name="Scarpelli C."/>
            <person name="Gaillardin C."/>
            <person name="Weissenbach J."/>
            <person name="Wincker P."/>
            <person name="Souciet J.L."/>
        </authorList>
    </citation>
    <scope>NUCLEOTIDE SEQUENCE [LARGE SCALE GENOMIC DNA]</scope>
    <source>
        <strain evidence="2">ATCC 36239 / CBS 767 / BCRC 21394 / JCM 1990 / NBRC 0083 / IGC 2968</strain>
    </source>
</reference>
<dbReference type="RefSeq" id="XP_456480.2">
    <property type="nucleotide sequence ID" value="XM_456480.1"/>
</dbReference>
<accession>Q6BZ89</accession>
<dbReference type="Pfam" id="PF08579">
    <property type="entry name" value="RPM2"/>
    <property type="match status" value="1"/>
</dbReference>
<proteinExistence type="predicted"/>
<protein>
    <submittedName>
        <fullName evidence="1">DEHA2A03146p</fullName>
    </submittedName>
</protein>
<dbReference type="FunCoup" id="Q6BZ89">
    <property type="interactions" value="279"/>
</dbReference>
<dbReference type="EMBL" id="CR382133">
    <property type="protein sequence ID" value="CAG84432.2"/>
    <property type="molecule type" value="Genomic_DNA"/>
</dbReference>
<dbReference type="OrthoDB" id="185373at2759"/>
<evidence type="ECO:0000313" key="1">
    <source>
        <dbReference type="EMBL" id="CAG84432.2"/>
    </source>
</evidence>
<dbReference type="eggNOG" id="ENOG502S4M0">
    <property type="taxonomic scope" value="Eukaryota"/>
</dbReference>
<dbReference type="KEGG" id="dha:DEHA2A03146g"/>
<dbReference type="Proteomes" id="UP000000599">
    <property type="component" value="Chromosome A"/>
</dbReference>
<dbReference type="VEuPathDB" id="FungiDB:DEHA2A03146g"/>
<name>Q6BZ89_DEBHA</name>
<dbReference type="OMA" id="GDWDKSY"/>
<dbReference type="HOGENOM" id="CLU_261914_0_0_1"/>
<gene>
    <name evidence="1" type="ordered locus">DEHA2A03146g</name>
</gene>
<organism evidence="1 2">
    <name type="scientific">Debaryomyces hansenii (strain ATCC 36239 / CBS 767 / BCRC 21394 / JCM 1990 / NBRC 0083 / IGC 2968)</name>
    <name type="common">Yeast</name>
    <name type="synonym">Torulaspora hansenii</name>
    <dbReference type="NCBI Taxonomy" id="284592"/>
    <lineage>
        <taxon>Eukaryota</taxon>
        <taxon>Fungi</taxon>
        <taxon>Dikarya</taxon>
        <taxon>Ascomycota</taxon>
        <taxon>Saccharomycotina</taxon>
        <taxon>Pichiomycetes</taxon>
        <taxon>Debaryomycetaceae</taxon>
        <taxon>Debaryomyces</taxon>
    </lineage>
</organism>
<dbReference type="GeneID" id="2899888"/>
<keyword evidence="2" id="KW-1185">Reference proteome</keyword>